<dbReference type="InterPro" id="IPR026866">
    <property type="entry name" value="CR006_AAA"/>
</dbReference>
<evidence type="ECO:0000259" key="2">
    <source>
        <dbReference type="Pfam" id="PF13476"/>
    </source>
</evidence>
<dbReference type="Gene3D" id="3.40.50.300">
    <property type="entry name" value="P-loop containing nucleotide triphosphate hydrolases"/>
    <property type="match status" value="2"/>
</dbReference>
<sequence length="849" mass="93792">MAAHSDATGYLLAHRDSVNEAWFHAICEAAINSGGGNLSPDELERIWRLFCGLEIYAPAAATPPALKLNARNAIQPFHLENLSGFSGFKKLGGTLRLDLSKRITLVFGRNGAGKSSLCQAFKILANPEKPKEPLNNVRSSSKVLPSFSYKLRGSPEQNWTELDGFGGQAQALKYFDSAVAYKNVSSSISPEAVVELSAFRLECFDYVREYLKQFQSYSGTKISEYRQEADRNIAGVKLGVHATIDTNTGVFKDWGATNCEPMLSWIAGVTFGEEKRLQKAGKLARLEQLRGATSAEGQQALTLRKSLLGQVKQSLANFVQQCGSFSYSSYNQILFSIHQKQAASVELAGAVFSKELDVAGQQRLLSAAAALKPFVPADNCPLCRQKLEEEAQALFLAFHNHLISTVQTELSALNAQQQVEQSKKSFIENFVELNYSQYSNVLHVDFLRALSELIKSVKLALQAPTIDQAALNAYSRYAELNAYIESVSTEYTSADSALTLASNGLQALNEEITNLASEISLLSIDEAASAARPQIEAICQSAISFAGVAKTVESYNFTSRLSALTARKKDAHTALVLGSFLPHLDGEYRRLCGASLDQMGVRLANQGADAIVLPKIGDELVHRVLSEGELKVHALALFMCEASVAPHQVLVLDDPVTSFDYNYISNFCERLRDYAKENAQSQLIVLTHNWDFFANLQATLNGSGLSGAFSVQVLEDCATVSEYVEKWDELCGQIDGYIAPQVEISPDEKSKLSALLRRLVEKLTNAYVFNEQRHQYKIRALQVSNFKDFVRLVPLLPAEADRLKDLYANLSPLEHDDVRNYYSTKSIYQYGTWYEEIKSIKNAVEGRRI</sequence>
<evidence type="ECO:0000313" key="3">
    <source>
        <dbReference type="EMBL" id="QPH48621.1"/>
    </source>
</evidence>
<dbReference type="InterPro" id="IPR038729">
    <property type="entry name" value="Rad50/SbcC_AAA"/>
</dbReference>
<dbReference type="AlphaFoldDB" id="A0A7S9Q843"/>
<dbReference type="RefSeq" id="WP_196110218.1">
    <property type="nucleotide sequence ID" value="NZ_CP064943.1"/>
</dbReference>
<name>A0A7S9Q843_9PSED</name>
<evidence type="ECO:0000259" key="1">
    <source>
        <dbReference type="Pfam" id="PF13166"/>
    </source>
</evidence>
<dbReference type="GO" id="GO:0016887">
    <property type="term" value="F:ATP hydrolysis activity"/>
    <property type="evidence" value="ECO:0007669"/>
    <property type="project" value="InterPro"/>
</dbReference>
<dbReference type="InterPro" id="IPR027417">
    <property type="entry name" value="P-loop_NTPase"/>
</dbReference>
<dbReference type="EMBL" id="CP064946">
    <property type="protein sequence ID" value="QPH48621.1"/>
    <property type="molecule type" value="Genomic_DNA"/>
</dbReference>
<dbReference type="Pfam" id="PF13476">
    <property type="entry name" value="AAA_23"/>
    <property type="match status" value="1"/>
</dbReference>
<dbReference type="Proteomes" id="UP000594430">
    <property type="component" value="Chromosome"/>
</dbReference>
<organism evidence="3 4">
    <name type="scientific">Pseudomonas fulva</name>
    <dbReference type="NCBI Taxonomy" id="47880"/>
    <lineage>
        <taxon>Bacteria</taxon>
        <taxon>Pseudomonadati</taxon>
        <taxon>Pseudomonadota</taxon>
        <taxon>Gammaproteobacteria</taxon>
        <taxon>Pseudomonadales</taxon>
        <taxon>Pseudomonadaceae</taxon>
        <taxon>Pseudomonas</taxon>
    </lineage>
</organism>
<gene>
    <name evidence="3" type="ORF">IZU98_19940</name>
</gene>
<feature type="domain" description="Rad50/SbcC-type AAA" evidence="2">
    <location>
        <begin position="86"/>
        <end position="149"/>
    </location>
</feature>
<dbReference type="GO" id="GO:0006302">
    <property type="term" value="P:double-strand break repair"/>
    <property type="evidence" value="ECO:0007669"/>
    <property type="project" value="InterPro"/>
</dbReference>
<accession>A0A7S9Q843</accession>
<protein>
    <submittedName>
        <fullName evidence="3">AAA family ATPase</fullName>
    </submittedName>
</protein>
<dbReference type="PANTHER" id="PTHR32182:SF22">
    <property type="entry name" value="ATP-DEPENDENT ENDONUCLEASE, OLD FAMILY-RELATED"/>
    <property type="match status" value="1"/>
</dbReference>
<dbReference type="PANTHER" id="PTHR32182">
    <property type="entry name" value="DNA REPLICATION AND REPAIR PROTEIN RECF"/>
    <property type="match status" value="1"/>
</dbReference>
<evidence type="ECO:0000313" key="4">
    <source>
        <dbReference type="Proteomes" id="UP000594430"/>
    </source>
</evidence>
<dbReference type="Pfam" id="PF13166">
    <property type="entry name" value="AAA_13"/>
    <property type="match status" value="1"/>
</dbReference>
<dbReference type="GO" id="GO:0000731">
    <property type="term" value="P:DNA synthesis involved in DNA repair"/>
    <property type="evidence" value="ECO:0007669"/>
    <property type="project" value="TreeGrafter"/>
</dbReference>
<proteinExistence type="predicted"/>
<feature type="domain" description="Protein CR006 P-loop" evidence="1">
    <location>
        <begin position="618"/>
        <end position="701"/>
    </location>
</feature>
<dbReference type="SUPFAM" id="SSF52540">
    <property type="entry name" value="P-loop containing nucleoside triphosphate hydrolases"/>
    <property type="match status" value="1"/>
</dbReference>
<reference evidence="3 4" key="1">
    <citation type="submission" date="2020-11" db="EMBL/GenBank/DDBJ databases">
        <title>Pseudomonas fulva producing VIM-24.</title>
        <authorList>
            <person name="Liu S."/>
        </authorList>
    </citation>
    <scope>NUCLEOTIDE SEQUENCE [LARGE SCALE GENOMIC DNA]</scope>
    <source>
        <strain evidence="3 4">ZDHY414</strain>
    </source>
</reference>